<evidence type="ECO:0000256" key="2">
    <source>
        <dbReference type="ARBA" id="ARBA00008685"/>
    </source>
</evidence>
<keyword evidence="6 9" id="KW-0472">Membrane</keyword>
<dbReference type="InterPro" id="IPR052192">
    <property type="entry name" value="Insect_Ionotropic_Sensory_Rcpt"/>
</dbReference>
<keyword evidence="12" id="KW-1185">Reference proteome</keyword>
<evidence type="ECO:0000313" key="11">
    <source>
        <dbReference type="EMBL" id="CAL8073858.1"/>
    </source>
</evidence>
<dbReference type="InterPro" id="IPR001320">
    <property type="entry name" value="Iontro_rcpt_C"/>
</dbReference>
<feature type="transmembrane region" description="Helical" evidence="9">
    <location>
        <begin position="665"/>
        <end position="688"/>
    </location>
</feature>
<evidence type="ECO:0000256" key="4">
    <source>
        <dbReference type="ARBA" id="ARBA00022692"/>
    </source>
</evidence>
<keyword evidence="8" id="KW-0325">Glycoprotein</keyword>
<keyword evidence="4 9" id="KW-0812">Transmembrane</keyword>
<dbReference type="Proteomes" id="UP001642540">
    <property type="component" value="Unassembled WGS sequence"/>
</dbReference>
<reference evidence="11 12" key="1">
    <citation type="submission" date="2024-08" db="EMBL/GenBank/DDBJ databases">
        <authorList>
            <person name="Cucini C."/>
            <person name="Frati F."/>
        </authorList>
    </citation>
    <scope>NUCLEOTIDE SEQUENCE [LARGE SCALE GENOMIC DNA]</scope>
</reference>
<evidence type="ECO:0000256" key="6">
    <source>
        <dbReference type="ARBA" id="ARBA00023136"/>
    </source>
</evidence>
<keyword evidence="5 9" id="KW-1133">Transmembrane helix</keyword>
<evidence type="ECO:0000256" key="1">
    <source>
        <dbReference type="ARBA" id="ARBA00004651"/>
    </source>
</evidence>
<keyword evidence="3" id="KW-1003">Cell membrane</keyword>
<dbReference type="Pfam" id="PF00060">
    <property type="entry name" value="Lig_chan"/>
    <property type="match status" value="1"/>
</dbReference>
<evidence type="ECO:0000256" key="5">
    <source>
        <dbReference type="ARBA" id="ARBA00022989"/>
    </source>
</evidence>
<evidence type="ECO:0000256" key="7">
    <source>
        <dbReference type="ARBA" id="ARBA00023170"/>
    </source>
</evidence>
<evidence type="ECO:0000256" key="3">
    <source>
        <dbReference type="ARBA" id="ARBA00022475"/>
    </source>
</evidence>
<sequence length="817" mass="92445">MMNKHNFTITKNEKPVSLRIPKTLSSDTICTNVILILGSKLKQKDENILQNVFLYPPLCPAVVANQDKFILITRESHISYLNGSQFLRQLKYKLLLGRKVEDSIVHYEAHQFCYYCASNTLISLKTNKISSKHFPDFENNMLGSVLKVSSTDKLPGVFEIVTMENDKNVVKSGYHASALFHLMDGLNFTYDLYRSGGKGSTGHQLPNGTWIGTVGEVNIGKVDIGMACSMTFSRHFVVELIAPISFEYVNFATGPPKMIYTWKSLFWPFDALVWTTMGISTGITIIVVYFILKVPETWHQHETKISKKSKKWSIKTILQYFGRTWIEQGDDIPVELTQPVKIILGFWLLFAMVGTNAYRAKMVTLMTFPVMNPVPVTFDELAGSNYQIVFHYFGSVAYNTFKGSKSASYSAILGRMRKEPSPLKCLLSTISQSNIACILFGASYREVKNRNLSDSFGQSPILINPNTGFMFTPGIVAKRQAVFTPNFKRILSTSLQMGIHDYWERSNLKRFLQAKNEWLRNTNQSQLDYGIVRVKQEKSDGSVHLQHMKGAFVILVCGLANALCLFLQETTFKWIACCLDRNYLGLGVNQGHRSLLRAALDEEESAYLESRLEKERKTAAKLSLSIKSAPPPKQEEEKHARKVTFAERIRDFCLRADLFASAHTVPIHVICIGVAAVIIPVSAISIVWDLMATVVFEIPDLSTISTPAFVLFINFIAIPLAIYGYMMEYLMREYSQLASLGFVCVVVHPILFFVRALIEYLFSGYRGDAKIYFESFKRDGQEARYPIGIIRYSKGEPYSDSLEGMNVIKRIFGQYNG</sequence>
<dbReference type="PANTHER" id="PTHR42643">
    <property type="entry name" value="IONOTROPIC RECEPTOR 20A-RELATED"/>
    <property type="match status" value="1"/>
</dbReference>
<keyword evidence="7" id="KW-0675">Receptor</keyword>
<dbReference type="EMBL" id="CAXLJM020000007">
    <property type="protein sequence ID" value="CAL8073858.1"/>
    <property type="molecule type" value="Genomic_DNA"/>
</dbReference>
<comment type="subcellular location">
    <subcellularLocation>
        <location evidence="1">Cell membrane</location>
        <topology evidence="1">Multi-pass membrane protein</topology>
    </subcellularLocation>
</comment>
<dbReference type="Gene3D" id="1.10.287.70">
    <property type="match status" value="1"/>
</dbReference>
<evidence type="ECO:0000256" key="8">
    <source>
        <dbReference type="ARBA" id="ARBA00023180"/>
    </source>
</evidence>
<proteinExistence type="inferred from homology"/>
<comment type="similarity">
    <text evidence="2">Belongs to the glutamate-gated ion channel (TC 1.A.10.1) family.</text>
</comment>
<evidence type="ECO:0000259" key="10">
    <source>
        <dbReference type="Pfam" id="PF00060"/>
    </source>
</evidence>
<gene>
    <name evidence="11" type="ORF">ODALV1_LOCUS2730</name>
</gene>
<name>A0ABP1PSR5_9HEXA</name>
<feature type="domain" description="Ionotropic glutamate receptor C-terminal" evidence="10">
    <location>
        <begin position="273"/>
        <end position="559"/>
    </location>
</feature>
<accession>A0ABP1PSR5</accession>
<evidence type="ECO:0000313" key="12">
    <source>
        <dbReference type="Proteomes" id="UP001642540"/>
    </source>
</evidence>
<evidence type="ECO:0000256" key="9">
    <source>
        <dbReference type="SAM" id="Phobius"/>
    </source>
</evidence>
<dbReference type="PANTHER" id="PTHR42643:SF24">
    <property type="entry name" value="IONOTROPIC RECEPTOR 60A"/>
    <property type="match status" value="1"/>
</dbReference>
<comment type="caution">
    <text evidence="11">The sequence shown here is derived from an EMBL/GenBank/DDBJ whole genome shotgun (WGS) entry which is preliminary data.</text>
</comment>
<organism evidence="11 12">
    <name type="scientific">Orchesella dallaii</name>
    <dbReference type="NCBI Taxonomy" id="48710"/>
    <lineage>
        <taxon>Eukaryota</taxon>
        <taxon>Metazoa</taxon>
        <taxon>Ecdysozoa</taxon>
        <taxon>Arthropoda</taxon>
        <taxon>Hexapoda</taxon>
        <taxon>Collembola</taxon>
        <taxon>Entomobryomorpha</taxon>
        <taxon>Entomobryoidea</taxon>
        <taxon>Orchesellidae</taxon>
        <taxon>Orchesellinae</taxon>
        <taxon>Orchesella</taxon>
    </lineage>
</organism>
<dbReference type="Gene3D" id="3.40.190.10">
    <property type="entry name" value="Periplasmic binding protein-like II"/>
    <property type="match status" value="1"/>
</dbReference>
<feature type="transmembrane region" description="Helical" evidence="9">
    <location>
        <begin position="737"/>
        <end position="758"/>
    </location>
</feature>
<protein>
    <recommendedName>
        <fullName evidence="10">Ionotropic glutamate receptor C-terminal domain-containing protein</fullName>
    </recommendedName>
</protein>
<feature type="transmembrane region" description="Helical" evidence="9">
    <location>
        <begin position="271"/>
        <end position="292"/>
    </location>
</feature>
<feature type="transmembrane region" description="Helical" evidence="9">
    <location>
        <begin position="708"/>
        <end position="725"/>
    </location>
</feature>